<accession>A0A2J6SXK0</accession>
<sequence>MADAQVATVSNELPETDNLAIGFFKEIILDQNCRDLIERYCKLPSDQVVPHLYTVREKAWKVFPWPCVGMWSFVVPTVNTLPQYSSIISRAKEGGQRILDLGCALGQDVRQMIDDGVPDHLVYGVELEAGFIDLGYDLFLDRDTLKSQFISADVLEKSGPNPELAAWNGKIDIIYNGRFLHCFSRDDGLVVAMRMTKLLSNRSGSVIVGECLGGRIDREVVAPIGKLHLYSVESFKEMWTQAAEKTKVKFKVDVKAQSAGQAQMAHFGGDVVSLVFWVERL</sequence>
<proteinExistence type="inferred from homology"/>
<gene>
    <name evidence="5" type="ORF">K444DRAFT_596407</name>
</gene>
<keyword evidence="3" id="KW-0949">S-adenosyl-L-methionine</keyword>
<dbReference type="AlphaFoldDB" id="A0A2J6SXK0"/>
<dbReference type="PANTHER" id="PTHR35897:SF1">
    <property type="entry name" value="METHYLTRANSFERASE AUSD"/>
    <property type="match status" value="1"/>
</dbReference>
<dbReference type="Proteomes" id="UP000235371">
    <property type="component" value="Unassembled WGS sequence"/>
</dbReference>
<dbReference type="Gene3D" id="3.40.50.150">
    <property type="entry name" value="Vaccinia Virus protein VP39"/>
    <property type="match status" value="1"/>
</dbReference>
<dbReference type="InParanoid" id="A0A2J6SXK0"/>
<dbReference type="GeneID" id="36586503"/>
<protein>
    <recommendedName>
        <fullName evidence="7">Methyltransferase domain-containing protein</fullName>
    </recommendedName>
</protein>
<dbReference type="GO" id="GO:0016740">
    <property type="term" value="F:transferase activity"/>
    <property type="evidence" value="ECO:0007669"/>
    <property type="project" value="UniProtKB-KW"/>
</dbReference>
<keyword evidence="6" id="KW-1185">Reference proteome</keyword>
<comment type="similarity">
    <text evidence="4">Belongs to the class I-like SAM-binding methyltransferase superfamily.</text>
</comment>
<evidence type="ECO:0000313" key="5">
    <source>
        <dbReference type="EMBL" id="PMD55507.1"/>
    </source>
</evidence>
<dbReference type="STRING" id="1095630.A0A2J6SXK0"/>
<dbReference type="EMBL" id="KZ613855">
    <property type="protein sequence ID" value="PMD55507.1"/>
    <property type="molecule type" value="Genomic_DNA"/>
</dbReference>
<evidence type="ECO:0000256" key="2">
    <source>
        <dbReference type="ARBA" id="ARBA00022679"/>
    </source>
</evidence>
<dbReference type="RefSeq" id="XP_024732411.1">
    <property type="nucleotide sequence ID" value="XM_024878426.1"/>
</dbReference>
<comment type="pathway">
    <text evidence="1">Secondary metabolite biosynthesis.</text>
</comment>
<dbReference type="SUPFAM" id="SSF53335">
    <property type="entry name" value="S-adenosyl-L-methionine-dependent methyltransferases"/>
    <property type="match status" value="1"/>
</dbReference>
<dbReference type="OrthoDB" id="2094832at2759"/>
<evidence type="ECO:0000256" key="3">
    <source>
        <dbReference type="ARBA" id="ARBA00022691"/>
    </source>
</evidence>
<name>A0A2J6SXK0_9HELO</name>
<dbReference type="PANTHER" id="PTHR35897">
    <property type="entry name" value="METHYLTRANSFERASE AUSD"/>
    <property type="match status" value="1"/>
</dbReference>
<evidence type="ECO:0008006" key="7">
    <source>
        <dbReference type="Google" id="ProtNLM"/>
    </source>
</evidence>
<dbReference type="InterPro" id="IPR029063">
    <property type="entry name" value="SAM-dependent_MTases_sf"/>
</dbReference>
<reference evidence="5 6" key="1">
    <citation type="submission" date="2016-04" db="EMBL/GenBank/DDBJ databases">
        <title>A degradative enzymes factory behind the ericoid mycorrhizal symbiosis.</title>
        <authorList>
            <consortium name="DOE Joint Genome Institute"/>
            <person name="Martino E."/>
            <person name="Morin E."/>
            <person name="Grelet G."/>
            <person name="Kuo A."/>
            <person name="Kohler A."/>
            <person name="Daghino S."/>
            <person name="Barry K."/>
            <person name="Choi C."/>
            <person name="Cichocki N."/>
            <person name="Clum A."/>
            <person name="Copeland A."/>
            <person name="Hainaut M."/>
            <person name="Haridas S."/>
            <person name="Labutti K."/>
            <person name="Lindquist E."/>
            <person name="Lipzen A."/>
            <person name="Khouja H.-R."/>
            <person name="Murat C."/>
            <person name="Ohm R."/>
            <person name="Olson A."/>
            <person name="Spatafora J."/>
            <person name="Veneault-Fourrey C."/>
            <person name="Henrissat B."/>
            <person name="Grigoriev I."/>
            <person name="Martin F."/>
            <person name="Perotto S."/>
        </authorList>
    </citation>
    <scope>NUCLEOTIDE SEQUENCE [LARGE SCALE GENOMIC DNA]</scope>
    <source>
        <strain evidence="5 6">E</strain>
    </source>
</reference>
<evidence type="ECO:0000256" key="1">
    <source>
        <dbReference type="ARBA" id="ARBA00005179"/>
    </source>
</evidence>
<keyword evidence="2" id="KW-0808">Transferase</keyword>
<evidence type="ECO:0000313" key="6">
    <source>
        <dbReference type="Proteomes" id="UP000235371"/>
    </source>
</evidence>
<organism evidence="5 6">
    <name type="scientific">Hyaloscypha bicolor E</name>
    <dbReference type="NCBI Taxonomy" id="1095630"/>
    <lineage>
        <taxon>Eukaryota</taxon>
        <taxon>Fungi</taxon>
        <taxon>Dikarya</taxon>
        <taxon>Ascomycota</taxon>
        <taxon>Pezizomycotina</taxon>
        <taxon>Leotiomycetes</taxon>
        <taxon>Helotiales</taxon>
        <taxon>Hyaloscyphaceae</taxon>
        <taxon>Hyaloscypha</taxon>
        <taxon>Hyaloscypha bicolor</taxon>
    </lineage>
</organism>
<dbReference type="InterPro" id="IPR051654">
    <property type="entry name" value="Meroterpenoid_MTases"/>
</dbReference>
<evidence type="ECO:0000256" key="4">
    <source>
        <dbReference type="ARBA" id="ARBA00038314"/>
    </source>
</evidence>